<dbReference type="Proteomes" id="UP000247565">
    <property type="component" value="Unassembled WGS sequence"/>
</dbReference>
<gene>
    <name evidence="2" type="ORF">DK869_04500</name>
</gene>
<dbReference type="SUPFAM" id="SSF52317">
    <property type="entry name" value="Class I glutamine amidotransferase-like"/>
    <property type="match status" value="1"/>
</dbReference>
<comment type="caution">
    <text evidence="2">The sequence shown here is derived from an EMBL/GenBank/DDBJ whole genome shotgun (WGS) entry which is preliminary data.</text>
</comment>
<dbReference type="GO" id="GO:0005829">
    <property type="term" value="C:cytosol"/>
    <property type="evidence" value="ECO:0007669"/>
    <property type="project" value="TreeGrafter"/>
</dbReference>
<dbReference type="PANTHER" id="PTHR42695:SF5">
    <property type="entry name" value="GLUTAMINE AMIDOTRANSFERASE YLR126C-RELATED"/>
    <property type="match status" value="1"/>
</dbReference>
<keyword evidence="2" id="KW-0808">Transferase</keyword>
<dbReference type="InterPro" id="IPR044992">
    <property type="entry name" value="ChyE-like"/>
</dbReference>
<evidence type="ECO:0000313" key="3">
    <source>
        <dbReference type="Proteomes" id="UP000247565"/>
    </source>
</evidence>
<dbReference type="InterPro" id="IPR017926">
    <property type="entry name" value="GATASE"/>
</dbReference>
<dbReference type="AlphaFoldDB" id="A0A318MX18"/>
<keyword evidence="3" id="KW-1185">Reference proteome</keyword>
<dbReference type="FunFam" id="3.40.50.880:FF:000033">
    <property type="entry name" value="Glutamine amidotransferase class-I"/>
    <property type="match status" value="1"/>
</dbReference>
<dbReference type="CDD" id="cd01741">
    <property type="entry name" value="GATase1_1"/>
    <property type="match status" value="1"/>
</dbReference>
<dbReference type="Pfam" id="PF00117">
    <property type="entry name" value="GATase"/>
    <property type="match status" value="1"/>
</dbReference>
<dbReference type="Gene3D" id="3.40.50.880">
    <property type="match status" value="1"/>
</dbReference>
<evidence type="ECO:0000313" key="2">
    <source>
        <dbReference type="EMBL" id="PXZ00668.1"/>
    </source>
</evidence>
<dbReference type="GO" id="GO:0016740">
    <property type="term" value="F:transferase activity"/>
    <property type="evidence" value="ECO:0007669"/>
    <property type="project" value="UniProtKB-KW"/>
</dbReference>
<protein>
    <submittedName>
        <fullName evidence="2">Amidotransferase</fullName>
    </submittedName>
</protein>
<dbReference type="PANTHER" id="PTHR42695">
    <property type="entry name" value="GLUTAMINE AMIDOTRANSFERASE YLR126C-RELATED"/>
    <property type="match status" value="1"/>
</dbReference>
<feature type="domain" description="Glutamine amidotransferase" evidence="1">
    <location>
        <begin position="26"/>
        <end position="191"/>
    </location>
</feature>
<dbReference type="InterPro" id="IPR029062">
    <property type="entry name" value="Class_I_gatase-like"/>
</dbReference>
<proteinExistence type="predicted"/>
<evidence type="ECO:0000259" key="1">
    <source>
        <dbReference type="Pfam" id="PF00117"/>
    </source>
</evidence>
<dbReference type="RefSeq" id="WP_110438810.1">
    <property type="nucleotide sequence ID" value="NZ_QGLT01000002.1"/>
</dbReference>
<name>A0A318MX18_9PROT</name>
<sequence>MKALILQHASFETPGYILDWLKIHQYETIILKLYEMDEKNIPLSYNINLLIIMGGPMSVHDEKKYKWLSKEKQLIKNLINKNIPTLGICLGAQLIADIYNAHITIAKHKEIGWFPIQVIQSKESKKIKWPENFVTFLWHGEQFDIPAHAKLLAFSQGCPHQAFMIKNNVIGLQFHPEMTLTMIQNMIENCYDQDKTLSPFVQSIKEILSVPKEYYSINHQIIDNMLSYLTT</sequence>
<organism evidence="2 3">
    <name type="scientific">Commensalibacter melissae</name>
    <dbReference type="NCBI Taxonomy" id="2070537"/>
    <lineage>
        <taxon>Bacteria</taxon>
        <taxon>Pseudomonadati</taxon>
        <taxon>Pseudomonadota</taxon>
        <taxon>Alphaproteobacteria</taxon>
        <taxon>Acetobacterales</taxon>
        <taxon>Acetobacteraceae</taxon>
    </lineage>
</organism>
<dbReference type="PROSITE" id="PS51273">
    <property type="entry name" value="GATASE_TYPE_1"/>
    <property type="match status" value="1"/>
</dbReference>
<dbReference type="PRINTS" id="PR00096">
    <property type="entry name" value="GATASE"/>
</dbReference>
<accession>A0A318MX18</accession>
<dbReference type="OrthoDB" id="7365442at2"/>
<dbReference type="EMBL" id="QGLT01000002">
    <property type="protein sequence ID" value="PXZ00668.1"/>
    <property type="molecule type" value="Genomic_DNA"/>
</dbReference>
<reference evidence="2 3" key="1">
    <citation type="submission" date="2018-05" db="EMBL/GenBank/DDBJ databases">
        <title>Reference genomes for bee gut microbiota database.</title>
        <authorList>
            <person name="Ellegaard K.M."/>
        </authorList>
    </citation>
    <scope>NUCLEOTIDE SEQUENCE [LARGE SCALE GENOMIC DNA]</scope>
    <source>
        <strain evidence="2 3">ESL0284</strain>
    </source>
</reference>